<dbReference type="EMBL" id="CP003017">
    <property type="protein sequence ID" value="AEN87455.1"/>
    <property type="molecule type" value="Genomic_DNA"/>
</dbReference>
<dbReference type="PANTHER" id="PTHR33734:SF36">
    <property type="entry name" value="STAGE VI SPORULATION PROTEIN D"/>
    <property type="match status" value="1"/>
</dbReference>
<evidence type="ECO:0000313" key="4">
    <source>
        <dbReference type="Proteomes" id="UP000001283"/>
    </source>
</evidence>
<dbReference type="InterPro" id="IPR014256">
    <property type="entry name" value="Spore_VI_D"/>
</dbReference>
<name>A0A8D3WWQ1_PRIMW</name>
<proteinExistence type="predicted"/>
<dbReference type="PANTHER" id="PTHR33734">
    <property type="entry name" value="LYSM DOMAIN-CONTAINING GPI-ANCHORED PROTEIN 2"/>
    <property type="match status" value="1"/>
</dbReference>
<dbReference type="NCBIfam" id="TIGR02907">
    <property type="entry name" value="spore_VI_D"/>
    <property type="match status" value="1"/>
</dbReference>
<dbReference type="PROSITE" id="PS51782">
    <property type="entry name" value="LYSM"/>
    <property type="match status" value="1"/>
</dbReference>
<dbReference type="Gene3D" id="3.10.350.10">
    <property type="entry name" value="LysM domain"/>
    <property type="match status" value="1"/>
</dbReference>
<dbReference type="SUPFAM" id="SSF54106">
    <property type="entry name" value="LysM domain"/>
    <property type="match status" value="1"/>
</dbReference>
<keyword evidence="1" id="KW-0175">Coiled coil</keyword>
<dbReference type="InterPro" id="IPR036779">
    <property type="entry name" value="LysM_dom_sf"/>
</dbReference>
<dbReference type="InterPro" id="IPR018392">
    <property type="entry name" value="LysM"/>
</dbReference>
<accession>A0A8D3WWQ1</accession>
<sequence>MTALLPGGCWKGENNLSQDNLSCLRFSVEESVWFQKGQEVSQLLSISLEPQVSIQEYDQYVSIRGALQLTGEYETYEGEHSLREYTNENQVQSISVREDGTAELSHQFPVDITIPKNRIQSIEDVYVSIDLFDYELPGTNQLQLMADLSITGLYGEQHEEREEEEEFAEEQHIVSYEEVDDAEEVYTENFAQEEEEQEEQEFDVSYREAPALLEAEAIEEDHSEEPPSYFSSVFKKESRAEPVVEYEEEAYEPFEVEVKKEAQIEEEREDNVIELFQLRQEHESFEESQASELNTYADVQQETEQEEAEQEEEKIIVEFRKEENESGRNENALYLTKLFSREEEAFSTWKLCIVQDGDSLDTIANRYNTNVQNILRVNNLGDEYELEEGSILNIPVR</sequence>
<dbReference type="Proteomes" id="UP000001283">
    <property type="component" value="Chromosome"/>
</dbReference>
<dbReference type="Pfam" id="PF01476">
    <property type="entry name" value="LysM"/>
    <property type="match status" value="1"/>
</dbReference>
<dbReference type="InterPro" id="IPR048862">
    <property type="entry name" value="SPOCS_spoVID_N"/>
</dbReference>
<evidence type="ECO:0000313" key="3">
    <source>
        <dbReference type="EMBL" id="AEN87455.1"/>
    </source>
</evidence>
<gene>
    <name evidence="3" type="primary">spoVID</name>
    <name evidence="3" type="ORF">BMWSH_0571</name>
</gene>
<dbReference type="AlphaFoldDB" id="A0A8D3WWQ1"/>
<protein>
    <submittedName>
        <fullName evidence="3">SpoIVD-like proteinue</fullName>
    </submittedName>
</protein>
<dbReference type="SMART" id="SM00257">
    <property type="entry name" value="LysM"/>
    <property type="match status" value="1"/>
</dbReference>
<feature type="domain" description="LysM" evidence="2">
    <location>
        <begin position="350"/>
        <end position="394"/>
    </location>
</feature>
<organism evidence="3 4">
    <name type="scientific">Priestia megaterium (strain WSH-002)</name>
    <name type="common">Bacillus megaterium</name>
    <dbReference type="NCBI Taxonomy" id="1006007"/>
    <lineage>
        <taxon>Bacteria</taxon>
        <taxon>Bacillati</taxon>
        <taxon>Bacillota</taxon>
        <taxon>Bacilli</taxon>
        <taxon>Bacillales</taxon>
        <taxon>Bacillaceae</taxon>
        <taxon>Priestia</taxon>
    </lineage>
</organism>
<dbReference type="CDD" id="cd00118">
    <property type="entry name" value="LysM"/>
    <property type="match status" value="1"/>
</dbReference>
<evidence type="ECO:0000259" key="2">
    <source>
        <dbReference type="PROSITE" id="PS51782"/>
    </source>
</evidence>
<feature type="coiled-coil region" evidence="1">
    <location>
        <begin position="293"/>
        <end position="325"/>
    </location>
</feature>
<dbReference type="KEGG" id="bmh:BMWSH_0571"/>
<reference evidence="3 4" key="1">
    <citation type="journal article" date="2011" name="J. Bacteriol.">
        <title>Complete genome sequence of the industrial strain Bacillus megaterium WSH-002.</title>
        <authorList>
            <person name="Liu L."/>
            <person name="Li Y."/>
            <person name="Zhang J."/>
            <person name="Zou W."/>
            <person name="Zhou Z."/>
            <person name="Liu J."/>
            <person name="Li X."/>
            <person name="Wang L."/>
            <person name="Chen J."/>
        </authorList>
    </citation>
    <scope>NUCLEOTIDE SEQUENCE [LARGE SCALE GENOMIC DNA]</scope>
    <source>
        <strain evidence="3 4">WSH-002</strain>
    </source>
</reference>
<evidence type="ECO:0000256" key="1">
    <source>
        <dbReference type="SAM" id="Coils"/>
    </source>
</evidence>
<dbReference type="Pfam" id="PF20918">
    <property type="entry name" value="SPOCS_spoVID-N"/>
    <property type="match status" value="1"/>
</dbReference>
<dbReference type="GO" id="GO:0008932">
    <property type="term" value="F:lytic endotransglycosylase activity"/>
    <property type="evidence" value="ECO:0007669"/>
    <property type="project" value="TreeGrafter"/>
</dbReference>